<dbReference type="InterPro" id="IPR029068">
    <property type="entry name" value="Glyas_Bleomycin-R_OHBP_Dase"/>
</dbReference>
<dbReference type="RefSeq" id="WP_153284691.1">
    <property type="nucleotide sequence ID" value="NZ_CP045644.1"/>
</dbReference>
<evidence type="ECO:0000313" key="2">
    <source>
        <dbReference type="EMBL" id="QFZ86192.1"/>
    </source>
</evidence>
<accession>A0A5Q0MCN2</accession>
<sequence>MSSVIRPSSFAHVVYRTYRFEQMVDWYCKVLGATVQHRNPALAFLTYDGEHHRVALINLEVVKPASTPGNVRAGPGVDHVAYGFVSLSELLANYERLQALGIAPYWAIHHGVTVSLYYADPDGNQMEFQVDSFACVDAANDFMQSPHFDTNPIGVEFDPDEMLAGLRSGIAESEFLFRKSDLPVAPIRGSMAL</sequence>
<dbReference type="PROSITE" id="PS51819">
    <property type="entry name" value="VOC"/>
    <property type="match status" value="1"/>
</dbReference>
<reference evidence="2 3" key="1">
    <citation type="submission" date="2019-10" db="EMBL/GenBank/DDBJ databases">
        <title>Complete genome sequence of Variovorax paradoxus 5C-2.</title>
        <authorList>
            <person name="Gogoleva N.E."/>
            <person name="Balkin A.S."/>
        </authorList>
    </citation>
    <scope>NUCLEOTIDE SEQUENCE [LARGE SCALE GENOMIC DNA]</scope>
    <source>
        <strain evidence="2 3">5C-2</strain>
    </source>
</reference>
<dbReference type="AlphaFoldDB" id="A0A5Q0MCN2"/>
<dbReference type="Gene3D" id="3.10.180.10">
    <property type="entry name" value="2,3-Dihydroxybiphenyl 1,2-Dioxygenase, domain 1"/>
    <property type="match status" value="1"/>
</dbReference>
<name>A0A5Q0MCN2_VARPD</name>
<dbReference type="InterPro" id="IPR004360">
    <property type="entry name" value="Glyas_Fos-R_dOase_dom"/>
</dbReference>
<proteinExistence type="predicted"/>
<protein>
    <submittedName>
        <fullName evidence="2">Biphenyl 2,3-dioxygenase</fullName>
    </submittedName>
</protein>
<evidence type="ECO:0000313" key="3">
    <source>
        <dbReference type="Proteomes" id="UP000326780"/>
    </source>
</evidence>
<gene>
    <name evidence="2" type="ORF">GFK26_27225</name>
</gene>
<dbReference type="SUPFAM" id="SSF54593">
    <property type="entry name" value="Glyoxalase/Bleomycin resistance protein/Dihydroxybiphenyl dioxygenase"/>
    <property type="match status" value="1"/>
</dbReference>
<evidence type="ECO:0000259" key="1">
    <source>
        <dbReference type="PROSITE" id="PS51819"/>
    </source>
</evidence>
<dbReference type="InterPro" id="IPR037523">
    <property type="entry name" value="VOC_core"/>
</dbReference>
<dbReference type="Proteomes" id="UP000326780">
    <property type="component" value="Chromosome"/>
</dbReference>
<keyword evidence="2" id="KW-0560">Oxidoreductase</keyword>
<dbReference type="GO" id="GO:0051213">
    <property type="term" value="F:dioxygenase activity"/>
    <property type="evidence" value="ECO:0007669"/>
    <property type="project" value="UniProtKB-KW"/>
</dbReference>
<organism evidence="2 3">
    <name type="scientific">Variovorax paradoxus</name>
    <dbReference type="NCBI Taxonomy" id="34073"/>
    <lineage>
        <taxon>Bacteria</taxon>
        <taxon>Pseudomonadati</taxon>
        <taxon>Pseudomonadota</taxon>
        <taxon>Betaproteobacteria</taxon>
        <taxon>Burkholderiales</taxon>
        <taxon>Comamonadaceae</taxon>
        <taxon>Variovorax</taxon>
    </lineage>
</organism>
<keyword evidence="2" id="KW-0223">Dioxygenase</keyword>
<dbReference type="EMBL" id="CP045644">
    <property type="protein sequence ID" value="QFZ86192.1"/>
    <property type="molecule type" value="Genomic_DNA"/>
</dbReference>
<dbReference type="Pfam" id="PF00903">
    <property type="entry name" value="Glyoxalase"/>
    <property type="match status" value="1"/>
</dbReference>
<feature type="domain" description="VOC" evidence="1">
    <location>
        <begin position="9"/>
        <end position="131"/>
    </location>
</feature>